<dbReference type="InterPro" id="IPR013189">
    <property type="entry name" value="Glyco_hydro_32_C"/>
</dbReference>
<keyword evidence="4" id="KW-0325">Glycoprotein</keyword>
<dbReference type="AlphaFoldDB" id="A0A1E3NWF7"/>
<dbReference type="OrthoDB" id="202537at2759"/>
<gene>
    <name evidence="10" type="ORF">WICANDRAFT_35787</name>
</gene>
<dbReference type="Gene3D" id="2.115.10.20">
    <property type="entry name" value="Glycosyl hydrolase domain, family 43"/>
    <property type="match status" value="1"/>
</dbReference>
<evidence type="ECO:0000256" key="6">
    <source>
        <dbReference type="RuleBase" id="RU362110"/>
    </source>
</evidence>
<proteinExistence type="inferred from homology"/>
<dbReference type="STRING" id="683960.A0A1E3NWF7"/>
<name>A0A1E3NWF7_WICAA</name>
<evidence type="ECO:0000256" key="7">
    <source>
        <dbReference type="SAM" id="SignalP"/>
    </source>
</evidence>
<dbReference type="CDD" id="cd18622">
    <property type="entry name" value="GH32_Inu-like"/>
    <property type="match status" value="1"/>
</dbReference>
<dbReference type="Pfam" id="PF00251">
    <property type="entry name" value="Glyco_hydro_32N"/>
    <property type="match status" value="1"/>
</dbReference>
<evidence type="ECO:0000256" key="4">
    <source>
        <dbReference type="ARBA" id="ARBA00023180"/>
    </source>
</evidence>
<keyword evidence="5 6" id="KW-0326">Glycosidase</keyword>
<dbReference type="GeneID" id="30199601"/>
<dbReference type="EMBL" id="KV454213">
    <property type="protein sequence ID" value="ODQ57453.1"/>
    <property type="molecule type" value="Genomic_DNA"/>
</dbReference>
<dbReference type="GO" id="GO:0005576">
    <property type="term" value="C:extracellular region"/>
    <property type="evidence" value="ECO:0007669"/>
    <property type="project" value="UniProtKB-ARBA"/>
</dbReference>
<keyword evidence="11" id="KW-1185">Reference proteome</keyword>
<evidence type="ECO:0000256" key="2">
    <source>
        <dbReference type="ARBA" id="ARBA00022729"/>
    </source>
</evidence>
<comment type="similarity">
    <text evidence="1 6">Belongs to the glycosyl hydrolase 32 family.</text>
</comment>
<dbReference type="GO" id="GO:0005987">
    <property type="term" value="P:sucrose catabolic process"/>
    <property type="evidence" value="ECO:0007669"/>
    <property type="project" value="TreeGrafter"/>
</dbReference>
<feature type="domain" description="Glycosyl hydrolase family 32 C-terminal" evidence="9">
    <location>
        <begin position="399"/>
        <end position="521"/>
    </location>
</feature>
<evidence type="ECO:0000256" key="5">
    <source>
        <dbReference type="ARBA" id="ARBA00023295"/>
    </source>
</evidence>
<dbReference type="SUPFAM" id="SSF49899">
    <property type="entry name" value="Concanavalin A-like lectins/glucanases"/>
    <property type="match status" value="1"/>
</dbReference>
<dbReference type="InterPro" id="IPR013148">
    <property type="entry name" value="Glyco_hydro_32_N"/>
</dbReference>
<dbReference type="InterPro" id="IPR018053">
    <property type="entry name" value="Glyco_hydro_32_AS"/>
</dbReference>
<feature type="domain" description="Glycosyl hydrolase family 32 N-terminal" evidence="8">
    <location>
        <begin position="32"/>
        <end position="337"/>
    </location>
</feature>
<dbReference type="GO" id="GO:0000324">
    <property type="term" value="C:fungal-type vacuole"/>
    <property type="evidence" value="ECO:0007669"/>
    <property type="project" value="TreeGrafter"/>
</dbReference>
<dbReference type="SMART" id="SM00640">
    <property type="entry name" value="Glyco_32"/>
    <property type="match status" value="1"/>
</dbReference>
<dbReference type="InterPro" id="IPR013320">
    <property type="entry name" value="ConA-like_dom_sf"/>
</dbReference>
<dbReference type="RefSeq" id="XP_019036660.1">
    <property type="nucleotide sequence ID" value="XM_019182355.1"/>
</dbReference>
<sequence>MIQLSPLLLLPLFSVFNSIADASTEYLRPQIHLTPDQGWMNDPNGMFYDRKDKLWHVYFQHNPDKKSIWATPVTWGHSTSKDLLTWDYHGNALEPENDDEGIFSGSVVVDRNNTSGFFNDSTDPEQRIVAIYTNNAQLQTQEIAYSLDKGYSFIKYDQNPVINVNSSQQRDPKVLWHDESNQWIMVVAKTQEFKVQIYGSPDLKKWDLKSNFTSNGYLGFQYECPGLFKLPIENPLNDTVTSKWVLLLAINPGSPLGGSINEYFIGDFDGTTFHPDDGATRFMDIGKDFYAFQSFDNTEPEDGALGLAWASNWQYANTVPTENWRSSMSLVRNYTLKYVDVNPENYGLTLIQKPPVFDTKETRKNDTLKSIDTVNEYEVTDLKLDKYSNVATDFNSWRNSTGILEFTLKFTQTKFGFSYSNDTTFGIFINSQTVRGTQETLKVAFDALSSSWYVDRSTQHPFQRETSMFTERLSTYVEKMDESDDGIEFSLHGVVDRDILELYFNDGSIAMTSTFFFSQGKIPTSLAIVTDAEESFITINEFVVKELGFK</sequence>
<keyword evidence="3 6" id="KW-0378">Hydrolase</keyword>
<dbReference type="Gene3D" id="2.60.120.560">
    <property type="entry name" value="Exo-inulinase, domain 1"/>
    <property type="match status" value="1"/>
</dbReference>
<protein>
    <submittedName>
        <fullName evidence="10">Glycoside hydrolase family 32 protein</fullName>
    </submittedName>
</protein>
<keyword evidence="2 7" id="KW-0732">Signal</keyword>
<dbReference type="GO" id="GO:0004575">
    <property type="term" value="F:sucrose alpha-glucosidase activity"/>
    <property type="evidence" value="ECO:0007669"/>
    <property type="project" value="TreeGrafter"/>
</dbReference>
<dbReference type="InterPro" id="IPR001362">
    <property type="entry name" value="Glyco_hydro_32"/>
</dbReference>
<dbReference type="PANTHER" id="PTHR42800:SF4">
    <property type="entry name" value="INVERTASE 2"/>
    <property type="match status" value="1"/>
</dbReference>
<evidence type="ECO:0000256" key="1">
    <source>
        <dbReference type="ARBA" id="ARBA00009902"/>
    </source>
</evidence>
<dbReference type="InterPro" id="IPR023296">
    <property type="entry name" value="Glyco_hydro_beta-prop_sf"/>
</dbReference>
<dbReference type="SUPFAM" id="SSF75005">
    <property type="entry name" value="Arabinanase/levansucrase/invertase"/>
    <property type="match status" value="1"/>
</dbReference>
<reference evidence="10 11" key="1">
    <citation type="journal article" date="2016" name="Proc. Natl. Acad. Sci. U.S.A.">
        <title>Comparative genomics of biotechnologically important yeasts.</title>
        <authorList>
            <person name="Riley R."/>
            <person name="Haridas S."/>
            <person name="Wolfe K.H."/>
            <person name="Lopes M.R."/>
            <person name="Hittinger C.T."/>
            <person name="Goeker M."/>
            <person name="Salamov A.A."/>
            <person name="Wisecaver J.H."/>
            <person name="Long T.M."/>
            <person name="Calvey C.H."/>
            <person name="Aerts A.L."/>
            <person name="Barry K.W."/>
            <person name="Choi C."/>
            <person name="Clum A."/>
            <person name="Coughlan A.Y."/>
            <person name="Deshpande S."/>
            <person name="Douglass A.P."/>
            <person name="Hanson S.J."/>
            <person name="Klenk H.-P."/>
            <person name="LaButti K.M."/>
            <person name="Lapidus A."/>
            <person name="Lindquist E.A."/>
            <person name="Lipzen A.M."/>
            <person name="Meier-Kolthoff J.P."/>
            <person name="Ohm R.A."/>
            <person name="Otillar R.P."/>
            <person name="Pangilinan J.L."/>
            <person name="Peng Y."/>
            <person name="Rokas A."/>
            <person name="Rosa C.A."/>
            <person name="Scheuner C."/>
            <person name="Sibirny A.A."/>
            <person name="Slot J.C."/>
            <person name="Stielow J.B."/>
            <person name="Sun H."/>
            <person name="Kurtzman C.P."/>
            <person name="Blackwell M."/>
            <person name="Grigoriev I.V."/>
            <person name="Jeffries T.W."/>
        </authorList>
    </citation>
    <scope>NUCLEOTIDE SEQUENCE [LARGE SCALE GENOMIC DNA]</scope>
    <source>
        <strain evidence="11">ATCC 58044 / CBS 1984 / NCYC 433 / NRRL Y-366-8</strain>
    </source>
</reference>
<evidence type="ECO:0000313" key="10">
    <source>
        <dbReference type="EMBL" id="ODQ57453.1"/>
    </source>
</evidence>
<organism evidence="10 11">
    <name type="scientific">Wickerhamomyces anomalus (strain ATCC 58044 / CBS 1984 / NCYC 433 / NRRL Y-366-8)</name>
    <name type="common">Yeast</name>
    <name type="synonym">Hansenula anomala</name>
    <dbReference type="NCBI Taxonomy" id="683960"/>
    <lineage>
        <taxon>Eukaryota</taxon>
        <taxon>Fungi</taxon>
        <taxon>Dikarya</taxon>
        <taxon>Ascomycota</taxon>
        <taxon>Saccharomycotina</taxon>
        <taxon>Saccharomycetes</taxon>
        <taxon>Phaffomycetales</taxon>
        <taxon>Wickerhamomycetaceae</taxon>
        <taxon>Wickerhamomyces</taxon>
    </lineage>
</organism>
<accession>A0A1E3NWF7</accession>
<feature type="chain" id="PRO_5009133557" evidence="7">
    <location>
        <begin position="23"/>
        <end position="550"/>
    </location>
</feature>
<dbReference type="PANTHER" id="PTHR42800">
    <property type="entry name" value="EXOINULINASE INUD (AFU_ORTHOLOGUE AFUA_5G00480)"/>
    <property type="match status" value="1"/>
</dbReference>
<evidence type="ECO:0000259" key="8">
    <source>
        <dbReference type="Pfam" id="PF00251"/>
    </source>
</evidence>
<dbReference type="Pfam" id="PF08244">
    <property type="entry name" value="Glyco_hydro_32C"/>
    <property type="match status" value="1"/>
</dbReference>
<dbReference type="PROSITE" id="PS00609">
    <property type="entry name" value="GLYCOSYL_HYDROL_F32"/>
    <property type="match status" value="1"/>
</dbReference>
<evidence type="ECO:0000256" key="3">
    <source>
        <dbReference type="ARBA" id="ARBA00022801"/>
    </source>
</evidence>
<evidence type="ECO:0000313" key="11">
    <source>
        <dbReference type="Proteomes" id="UP000094112"/>
    </source>
</evidence>
<dbReference type="FunFam" id="2.115.10.20:FF:000002">
    <property type="entry name" value="Invertase 2"/>
    <property type="match status" value="1"/>
</dbReference>
<feature type="signal peptide" evidence="7">
    <location>
        <begin position="1"/>
        <end position="22"/>
    </location>
</feature>
<dbReference type="Proteomes" id="UP000094112">
    <property type="component" value="Unassembled WGS sequence"/>
</dbReference>
<evidence type="ECO:0000259" key="9">
    <source>
        <dbReference type="Pfam" id="PF08244"/>
    </source>
</evidence>